<comment type="similarity">
    <text evidence="1">Belongs to the sigma-70 factor family. ECF subfamily.</text>
</comment>
<evidence type="ECO:0000313" key="7">
    <source>
        <dbReference type="EMBL" id="PWG81618.1"/>
    </source>
</evidence>
<dbReference type="CDD" id="cd06171">
    <property type="entry name" value="Sigma70_r4"/>
    <property type="match status" value="1"/>
</dbReference>
<dbReference type="PANTHER" id="PTHR43133:SF46">
    <property type="entry name" value="RNA POLYMERASE SIGMA-70 FACTOR ECF SUBFAMILY"/>
    <property type="match status" value="1"/>
</dbReference>
<name>A0A2U2PJN0_9SPHI</name>
<dbReference type="NCBIfam" id="TIGR02937">
    <property type="entry name" value="sigma70-ECF"/>
    <property type="match status" value="1"/>
</dbReference>
<dbReference type="NCBIfam" id="TIGR02985">
    <property type="entry name" value="Sig70_bacteroi1"/>
    <property type="match status" value="1"/>
</dbReference>
<dbReference type="GO" id="GO:0003677">
    <property type="term" value="F:DNA binding"/>
    <property type="evidence" value="ECO:0007669"/>
    <property type="project" value="InterPro"/>
</dbReference>
<feature type="domain" description="RNA polymerase sigma-70 region 2" evidence="5">
    <location>
        <begin position="28"/>
        <end position="94"/>
    </location>
</feature>
<comment type="caution">
    <text evidence="7">The sequence shown here is derived from an EMBL/GenBank/DDBJ whole genome shotgun (WGS) entry which is preliminary data.</text>
</comment>
<dbReference type="EMBL" id="QEAS01000004">
    <property type="protein sequence ID" value="PWG81618.1"/>
    <property type="molecule type" value="Genomic_DNA"/>
</dbReference>
<dbReference type="InterPro" id="IPR007627">
    <property type="entry name" value="RNA_pol_sigma70_r2"/>
</dbReference>
<evidence type="ECO:0000256" key="2">
    <source>
        <dbReference type="ARBA" id="ARBA00023015"/>
    </source>
</evidence>
<sequence length="193" mass="22966">MSSLREYSDKELFLLIKCRDEHAFTETYRRYWAMLFRHARRMLRSDDDATDIIQDVFATLWSKADQIEPEISVSSYLYASTRNRVIDFINKGKRHDYYVSSLQEFVNKGSFITDNAVLEKELKSRIEKEIAGLPPKMRKTFELSRKHHLSYREIAEITDTSEGTVKKQIYNALKLLKPKFGINFFAFFFFFIR</sequence>
<dbReference type="InterPro" id="IPR013325">
    <property type="entry name" value="RNA_pol_sigma_r2"/>
</dbReference>
<gene>
    <name evidence="7" type="ORF">DDR33_06215</name>
</gene>
<dbReference type="Pfam" id="PF08281">
    <property type="entry name" value="Sigma70_r4_2"/>
    <property type="match status" value="1"/>
</dbReference>
<dbReference type="InterPro" id="IPR036388">
    <property type="entry name" value="WH-like_DNA-bd_sf"/>
</dbReference>
<reference evidence="7 8" key="1">
    <citation type="submission" date="2018-04" db="EMBL/GenBank/DDBJ databases">
        <title>Pedobacter chongqingensis sp. nov., isolated from a rottenly hemp rope.</title>
        <authorList>
            <person name="Cai Y."/>
        </authorList>
    </citation>
    <scope>NUCLEOTIDE SEQUENCE [LARGE SCALE GENOMIC DNA]</scope>
    <source>
        <strain evidence="7 8">FJ4-8</strain>
    </source>
</reference>
<keyword evidence="8" id="KW-1185">Reference proteome</keyword>
<evidence type="ECO:0000256" key="3">
    <source>
        <dbReference type="ARBA" id="ARBA00023082"/>
    </source>
</evidence>
<evidence type="ECO:0000256" key="1">
    <source>
        <dbReference type="ARBA" id="ARBA00010641"/>
    </source>
</evidence>
<dbReference type="InterPro" id="IPR013324">
    <property type="entry name" value="RNA_pol_sigma_r3/r4-like"/>
</dbReference>
<dbReference type="InterPro" id="IPR014327">
    <property type="entry name" value="RNA_pol_sigma70_bacteroid"/>
</dbReference>
<accession>A0A2U2PJN0</accession>
<proteinExistence type="inferred from homology"/>
<dbReference type="InterPro" id="IPR014284">
    <property type="entry name" value="RNA_pol_sigma-70_dom"/>
</dbReference>
<dbReference type="GO" id="GO:0006352">
    <property type="term" value="P:DNA-templated transcription initiation"/>
    <property type="evidence" value="ECO:0007669"/>
    <property type="project" value="InterPro"/>
</dbReference>
<dbReference type="SUPFAM" id="SSF88946">
    <property type="entry name" value="Sigma2 domain of RNA polymerase sigma factors"/>
    <property type="match status" value="1"/>
</dbReference>
<evidence type="ECO:0000259" key="5">
    <source>
        <dbReference type="Pfam" id="PF04542"/>
    </source>
</evidence>
<dbReference type="GO" id="GO:0016987">
    <property type="term" value="F:sigma factor activity"/>
    <property type="evidence" value="ECO:0007669"/>
    <property type="project" value="UniProtKB-KW"/>
</dbReference>
<dbReference type="Proteomes" id="UP000245647">
    <property type="component" value="Unassembled WGS sequence"/>
</dbReference>
<dbReference type="PANTHER" id="PTHR43133">
    <property type="entry name" value="RNA POLYMERASE ECF-TYPE SIGMA FACTO"/>
    <property type="match status" value="1"/>
</dbReference>
<dbReference type="OrthoDB" id="659569at2"/>
<evidence type="ECO:0000313" key="8">
    <source>
        <dbReference type="Proteomes" id="UP000245647"/>
    </source>
</evidence>
<dbReference type="Pfam" id="PF04542">
    <property type="entry name" value="Sigma70_r2"/>
    <property type="match status" value="1"/>
</dbReference>
<dbReference type="InterPro" id="IPR013249">
    <property type="entry name" value="RNA_pol_sigma70_r4_t2"/>
</dbReference>
<dbReference type="Gene3D" id="1.10.10.10">
    <property type="entry name" value="Winged helix-like DNA-binding domain superfamily/Winged helix DNA-binding domain"/>
    <property type="match status" value="1"/>
</dbReference>
<keyword evidence="3" id="KW-0731">Sigma factor</keyword>
<dbReference type="InterPro" id="IPR039425">
    <property type="entry name" value="RNA_pol_sigma-70-like"/>
</dbReference>
<evidence type="ECO:0000256" key="4">
    <source>
        <dbReference type="ARBA" id="ARBA00023163"/>
    </source>
</evidence>
<protein>
    <submittedName>
        <fullName evidence="7">RNA polymerase subunit sigma-70</fullName>
    </submittedName>
</protein>
<dbReference type="AlphaFoldDB" id="A0A2U2PJN0"/>
<keyword evidence="4" id="KW-0804">Transcription</keyword>
<dbReference type="SUPFAM" id="SSF88659">
    <property type="entry name" value="Sigma3 and sigma4 domains of RNA polymerase sigma factors"/>
    <property type="match status" value="1"/>
</dbReference>
<evidence type="ECO:0000259" key="6">
    <source>
        <dbReference type="Pfam" id="PF08281"/>
    </source>
</evidence>
<organism evidence="7 8">
    <name type="scientific">Pararcticibacter amylolyticus</name>
    <dbReference type="NCBI Taxonomy" id="2173175"/>
    <lineage>
        <taxon>Bacteria</taxon>
        <taxon>Pseudomonadati</taxon>
        <taxon>Bacteroidota</taxon>
        <taxon>Sphingobacteriia</taxon>
        <taxon>Sphingobacteriales</taxon>
        <taxon>Sphingobacteriaceae</taxon>
        <taxon>Pararcticibacter</taxon>
    </lineage>
</organism>
<dbReference type="Gene3D" id="1.10.1740.10">
    <property type="match status" value="1"/>
</dbReference>
<feature type="domain" description="RNA polymerase sigma factor 70 region 4 type 2" evidence="6">
    <location>
        <begin position="125"/>
        <end position="176"/>
    </location>
</feature>
<dbReference type="RefSeq" id="WP_109415101.1">
    <property type="nucleotide sequence ID" value="NZ_QEAS01000004.1"/>
</dbReference>
<keyword evidence="2" id="KW-0805">Transcription regulation</keyword>